<dbReference type="SUPFAM" id="SSF53474">
    <property type="entry name" value="alpha/beta-Hydrolases"/>
    <property type="match status" value="1"/>
</dbReference>
<dbReference type="GO" id="GO:0003676">
    <property type="term" value="F:nucleic acid binding"/>
    <property type="evidence" value="ECO:0007669"/>
    <property type="project" value="InterPro"/>
</dbReference>
<dbReference type="Gene3D" id="3.40.50.1820">
    <property type="entry name" value="alpha/beta hydrolase"/>
    <property type="match status" value="1"/>
</dbReference>
<dbReference type="EMBL" id="LGTZ01000002">
    <property type="protein sequence ID" value="OJD28553.1"/>
    <property type="molecule type" value="Genomic_DNA"/>
</dbReference>
<gene>
    <name evidence="3" type="ORF">ACJ73_00043</name>
</gene>
<dbReference type="PANTHER" id="PTHR31591">
    <property type="entry name" value="UPF0613 PROTEIN PB24D3.06C"/>
    <property type="match status" value="1"/>
</dbReference>
<feature type="region of interest" description="Disordered" evidence="1">
    <location>
        <begin position="465"/>
        <end position="487"/>
    </location>
</feature>
<proteinExistence type="predicted"/>
<organism evidence="3 4">
    <name type="scientific">Blastomyces percursus</name>
    <dbReference type="NCBI Taxonomy" id="1658174"/>
    <lineage>
        <taxon>Eukaryota</taxon>
        <taxon>Fungi</taxon>
        <taxon>Dikarya</taxon>
        <taxon>Ascomycota</taxon>
        <taxon>Pezizomycotina</taxon>
        <taxon>Eurotiomycetes</taxon>
        <taxon>Eurotiomycetidae</taxon>
        <taxon>Onygenales</taxon>
        <taxon>Ajellomycetaceae</taxon>
        <taxon>Blastomyces</taxon>
    </lineage>
</organism>
<protein>
    <recommendedName>
        <fullName evidence="2">DDE-1 domain-containing protein</fullName>
    </recommendedName>
</protein>
<dbReference type="InterPro" id="IPR013744">
    <property type="entry name" value="SidJ"/>
</dbReference>
<keyword evidence="4" id="KW-1185">Reference proteome</keyword>
<dbReference type="AlphaFoldDB" id="A0A1J9QJB9"/>
<reference evidence="3 4" key="1">
    <citation type="submission" date="2015-08" db="EMBL/GenBank/DDBJ databases">
        <title>Emmonsia species relationships and genome sequence.</title>
        <authorList>
            <person name="Cuomo C.A."/>
            <person name="Schwartz I.S."/>
            <person name="Kenyon C."/>
            <person name="De Hoog G.S."/>
            <person name="Govender N.P."/>
            <person name="Botha A."/>
            <person name="Moreno L."/>
            <person name="De Vries M."/>
            <person name="Munoz J.F."/>
            <person name="Stielow J.B."/>
        </authorList>
    </citation>
    <scope>NUCLEOTIDE SEQUENCE [LARGE SCALE GENOMIC DNA]</scope>
    <source>
        <strain evidence="3 4">EI222</strain>
    </source>
</reference>
<dbReference type="OrthoDB" id="10034502at2759"/>
<dbReference type="InterPro" id="IPR029058">
    <property type="entry name" value="AB_hydrolase_fold"/>
</dbReference>
<name>A0A1J9QJB9_9EURO</name>
<dbReference type="Proteomes" id="UP000242791">
    <property type="component" value="Unassembled WGS sequence"/>
</dbReference>
<sequence length="502" mass="54614">MGLYATAKVVTSAEHYGRANLLQPGNREWTTDEIGIKWLTRLFIPAVDPHRVGTYILLLNGHGSYLTPEFDRICSENKIIPFCMPPHSSHLLQPLDVGVFAPLKRAYGALLNSECGLDSMLLRSRIFLEAYPAARAEAFKASNIQSRLLRLRMMSSSSFQASFKPGILHNYAPKLTAFEYASDPNARGHKPHSLLFIGGLGDGYYTVPYVNDITAGLESGKWTVFAVQLSSSYDGWGLGSLGKDVDEIGKCVEYVRKYKSANASGKAEEPEPGKIVIMGHSTGSQDVLHYLYSQNPGTGATALRPPVDGAILQSPVSDREAIMNIIKSGNDHDSPEELTEIYNKLVSLAKSQKTVGGMDALMPLWMMGKVFVPAAVTATRFLSLASPDSPDAPTEDDLFSSDLTDARLQETFGMISSGGLLKKSLLVLPGGADEYSAPWLDKEKQLERWKAATVKGSSDPDIWDTNSGIVVGATHSPSGPDQSQAREDLVSRVKAFLANIER</sequence>
<dbReference type="Pfam" id="PF03184">
    <property type="entry name" value="DDE_1"/>
    <property type="match status" value="1"/>
</dbReference>
<evidence type="ECO:0000259" key="2">
    <source>
        <dbReference type="Pfam" id="PF03184"/>
    </source>
</evidence>
<feature type="domain" description="DDE-1" evidence="2">
    <location>
        <begin position="28"/>
        <end position="146"/>
    </location>
</feature>
<dbReference type="VEuPathDB" id="FungiDB:ACJ73_00043"/>
<dbReference type="InterPro" id="IPR004875">
    <property type="entry name" value="DDE_SF_endonuclease_dom"/>
</dbReference>
<evidence type="ECO:0000256" key="1">
    <source>
        <dbReference type="SAM" id="MobiDB-lite"/>
    </source>
</evidence>
<comment type="caution">
    <text evidence="3">The sequence shown here is derived from an EMBL/GenBank/DDBJ whole genome shotgun (WGS) entry which is preliminary data.</text>
</comment>
<dbReference type="PANTHER" id="PTHR31591:SF5">
    <property type="entry name" value="DOLICHOL-PHOSPHATE MANNOSYLTRANSFERASE"/>
    <property type="match status" value="1"/>
</dbReference>
<accession>A0A1J9QJB9</accession>
<dbReference type="Pfam" id="PF08538">
    <property type="entry name" value="DUF1749"/>
    <property type="match status" value="1"/>
</dbReference>
<evidence type="ECO:0000313" key="3">
    <source>
        <dbReference type="EMBL" id="OJD28553.1"/>
    </source>
</evidence>
<evidence type="ECO:0000313" key="4">
    <source>
        <dbReference type="Proteomes" id="UP000242791"/>
    </source>
</evidence>